<feature type="domain" description="NAD-dependent epimerase/dehydratase" evidence="1">
    <location>
        <begin position="5"/>
        <end position="225"/>
    </location>
</feature>
<keyword evidence="3" id="KW-1185">Reference proteome</keyword>
<evidence type="ECO:0000313" key="2">
    <source>
        <dbReference type="EMBL" id="QDO97479.1"/>
    </source>
</evidence>
<reference evidence="2 3" key="1">
    <citation type="submission" date="2019-07" db="EMBL/GenBank/DDBJ databases">
        <title>Genome sequencing for Ferrovibrio sp. K5.</title>
        <authorList>
            <person name="Park S.-J."/>
        </authorList>
    </citation>
    <scope>NUCLEOTIDE SEQUENCE [LARGE SCALE GENOMIC DNA]</scope>
    <source>
        <strain evidence="2 3">K5</strain>
    </source>
</reference>
<dbReference type="PANTHER" id="PTHR43245">
    <property type="entry name" value="BIFUNCTIONAL POLYMYXIN RESISTANCE PROTEIN ARNA"/>
    <property type="match status" value="1"/>
</dbReference>
<dbReference type="InterPro" id="IPR001509">
    <property type="entry name" value="Epimerase_deHydtase"/>
</dbReference>
<accession>A0A516H120</accession>
<gene>
    <name evidence="2" type="ORF">FNB15_09460</name>
</gene>
<dbReference type="Gene3D" id="3.40.50.720">
    <property type="entry name" value="NAD(P)-binding Rossmann-like Domain"/>
    <property type="match status" value="1"/>
</dbReference>
<dbReference type="Gene3D" id="3.90.25.10">
    <property type="entry name" value="UDP-galactose 4-epimerase, domain 1"/>
    <property type="match status" value="1"/>
</dbReference>
<dbReference type="Pfam" id="PF01370">
    <property type="entry name" value="Epimerase"/>
    <property type="match status" value="1"/>
</dbReference>
<dbReference type="EMBL" id="CP041636">
    <property type="protein sequence ID" value="QDO97479.1"/>
    <property type="molecule type" value="Genomic_DNA"/>
</dbReference>
<sequence length="339" mass="35993">MPTYLVTGGCGFIGSHLVDLLVRQGHRVRVLDDLSSGRTHNLAPEAELMIGDVADVAIVTLAMKGVTGCFHLAANASVQASTEDWLGAHRTNLTGTITVFEAARSRAVPVVYASSAAVYGDSADQRLSEMAPTRPLSAYGADKLGCELHGRIAASLHGVPTAGLRFFNVYGPRQDPASSYAGVISIFAARALEGEAMTMHGDGEQTRDFIFVADVAAHLVAAMDRLLERQRDGKAAASAVFNVCTGQPTRIRELAAVIARLSGRPLQLQSTPARTGDIRRSLGDPSAAIRHLRIAATTALEDGLRQTLSRLQPPTPTDIPGLDPVTPFGVHWSSRLLSQ</sequence>
<dbReference type="OrthoDB" id="9801785at2"/>
<dbReference type="SUPFAM" id="SSF51735">
    <property type="entry name" value="NAD(P)-binding Rossmann-fold domains"/>
    <property type="match status" value="1"/>
</dbReference>
<dbReference type="InterPro" id="IPR050177">
    <property type="entry name" value="Lipid_A_modif_metabolic_enz"/>
</dbReference>
<organism evidence="2 3">
    <name type="scientific">Ferrovibrio terrae</name>
    <dbReference type="NCBI Taxonomy" id="2594003"/>
    <lineage>
        <taxon>Bacteria</taxon>
        <taxon>Pseudomonadati</taxon>
        <taxon>Pseudomonadota</taxon>
        <taxon>Alphaproteobacteria</taxon>
        <taxon>Rhodospirillales</taxon>
        <taxon>Rhodospirillaceae</taxon>
        <taxon>Ferrovibrio</taxon>
    </lineage>
</organism>
<dbReference type="Proteomes" id="UP000317496">
    <property type="component" value="Chromosome"/>
</dbReference>
<protein>
    <submittedName>
        <fullName evidence="2">NAD-dependent epimerase/dehydratase family protein</fullName>
    </submittedName>
</protein>
<evidence type="ECO:0000259" key="1">
    <source>
        <dbReference type="Pfam" id="PF01370"/>
    </source>
</evidence>
<dbReference type="PANTHER" id="PTHR43245:SF13">
    <property type="entry name" value="UDP-D-APIOSE_UDP-D-XYLOSE SYNTHASE 2"/>
    <property type="match status" value="1"/>
</dbReference>
<dbReference type="AlphaFoldDB" id="A0A516H120"/>
<dbReference type="KEGG" id="fer:FNB15_09460"/>
<dbReference type="InterPro" id="IPR036291">
    <property type="entry name" value="NAD(P)-bd_dom_sf"/>
</dbReference>
<name>A0A516H120_9PROT</name>
<evidence type="ECO:0000313" key="3">
    <source>
        <dbReference type="Proteomes" id="UP000317496"/>
    </source>
</evidence>
<dbReference type="RefSeq" id="WP_144068460.1">
    <property type="nucleotide sequence ID" value="NZ_CP041636.1"/>
</dbReference>
<proteinExistence type="predicted"/>